<evidence type="ECO:0000256" key="4">
    <source>
        <dbReference type="ARBA" id="ARBA00022496"/>
    </source>
</evidence>
<evidence type="ECO:0000256" key="6">
    <source>
        <dbReference type="ARBA" id="ARBA00022729"/>
    </source>
</evidence>
<keyword evidence="17" id="KW-0675">Receptor</keyword>
<evidence type="ECO:0000256" key="7">
    <source>
        <dbReference type="ARBA" id="ARBA00023004"/>
    </source>
</evidence>
<evidence type="ECO:0000256" key="12">
    <source>
        <dbReference type="PROSITE-ProRule" id="PRU01360"/>
    </source>
</evidence>
<evidence type="ECO:0000313" key="18">
    <source>
        <dbReference type="Proteomes" id="UP000596329"/>
    </source>
</evidence>
<dbReference type="PANTHER" id="PTHR32552">
    <property type="entry name" value="FERRICHROME IRON RECEPTOR-RELATED"/>
    <property type="match status" value="1"/>
</dbReference>
<evidence type="ECO:0000313" key="17">
    <source>
        <dbReference type="EMBL" id="QRE05265.1"/>
    </source>
</evidence>
<comment type="subcellular location">
    <subcellularLocation>
        <location evidence="1 12">Cell outer membrane</location>
        <topology evidence="1 12">Multi-pass membrane protein</topology>
    </subcellularLocation>
</comment>
<feature type="domain" description="TonB-dependent receptor-like beta-barrel" evidence="15">
    <location>
        <begin position="224"/>
        <end position="679"/>
    </location>
</feature>
<keyword evidence="8" id="KW-0406">Ion transport</keyword>
<dbReference type="CDD" id="cd01347">
    <property type="entry name" value="ligand_gated_channel"/>
    <property type="match status" value="1"/>
</dbReference>
<evidence type="ECO:0000256" key="13">
    <source>
        <dbReference type="RuleBase" id="RU003357"/>
    </source>
</evidence>
<dbReference type="InterPro" id="IPR012910">
    <property type="entry name" value="Plug_dom"/>
</dbReference>
<keyword evidence="6 14" id="KW-0732">Signal</keyword>
<feature type="chain" id="PRO_5031086303" evidence="14">
    <location>
        <begin position="18"/>
        <end position="720"/>
    </location>
</feature>
<dbReference type="InterPro" id="IPR036942">
    <property type="entry name" value="Beta-barrel_TonB_sf"/>
</dbReference>
<keyword evidence="4" id="KW-0410">Iron transport</keyword>
<organism evidence="17 18">
    <name type="scientific">Flavobacterium psychrophilum</name>
    <dbReference type="NCBI Taxonomy" id="96345"/>
    <lineage>
        <taxon>Bacteria</taxon>
        <taxon>Pseudomonadati</taxon>
        <taxon>Bacteroidota</taxon>
        <taxon>Flavobacteriia</taxon>
        <taxon>Flavobacteriales</taxon>
        <taxon>Flavobacteriaceae</taxon>
        <taxon>Flavobacterium</taxon>
    </lineage>
</organism>
<evidence type="ECO:0000256" key="3">
    <source>
        <dbReference type="ARBA" id="ARBA00022452"/>
    </source>
</evidence>
<evidence type="ECO:0000259" key="16">
    <source>
        <dbReference type="Pfam" id="PF07715"/>
    </source>
</evidence>
<dbReference type="GO" id="GO:0009279">
    <property type="term" value="C:cell outer membrane"/>
    <property type="evidence" value="ECO:0007669"/>
    <property type="project" value="UniProtKB-SubCell"/>
</dbReference>
<dbReference type="InterPro" id="IPR000531">
    <property type="entry name" value="Beta-barrel_TonB"/>
</dbReference>
<keyword evidence="10 12" id="KW-0472">Membrane</keyword>
<keyword evidence="11 12" id="KW-0998">Cell outer membrane</keyword>
<keyword evidence="2 12" id="KW-0813">Transport</keyword>
<keyword evidence="3 12" id="KW-1134">Transmembrane beta strand</keyword>
<dbReference type="GO" id="GO:0015344">
    <property type="term" value="F:siderophore uptake transmembrane transporter activity"/>
    <property type="evidence" value="ECO:0007669"/>
    <property type="project" value="TreeGrafter"/>
</dbReference>
<evidence type="ECO:0000256" key="1">
    <source>
        <dbReference type="ARBA" id="ARBA00004571"/>
    </source>
</evidence>
<feature type="domain" description="TonB-dependent receptor plug" evidence="16">
    <location>
        <begin position="48"/>
        <end position="153"/>
    </location>
</feature>
<dbReference type="InterPro" id="IPR037066">
    <property type="entry name" value="Plug_dom_sf"/>
</dbReference>
<evidence type="ECO:0000256" key="8">
    <source>
        <dbReference type="ARBA" id="ARBA00023065"/>
    </source>
</evidence>
<proteinExistence type="inferred from homology"/>
<reference evidence="17 18" key="1">
    <citation type="submission" date="2020-07" db="EMBL/GenBank/DDBJ databases">
        <title>Genomic characterization of Flavobacterium psychrophilum strains.</title>
        <authorList>
            <person name="Castillo D."/>
            <person name="Jorgensen J."/>
            <person name="Middelboe M."/>
        </authorList>
    </citation>
    <scope>NUCLEOTIDE SEQUENCE [LARGE SCALE GENOMIC DNA]</scope>
    <source>
        <strain evidence="17 18">FPS-R7</strain>
    </source>
</reference>
<evidence type="ECO:0000256" key="14">
    <source>
        <dbReference type="SAM" id="SignalP"/>
    </source>
</evidence>
<keyword evidence="7" id="KW-0408">Iron</keyword>
<evidence type="ECO:0000256" key="10">
    <source>
        <dbReference type="ARBA" id="ARBA00023136"/>
    </source>
</evidence>
<evidence type="ECO:0000256" key="2">
    <source>
        <dbReference type="ARBA" id="ARBA00022448"/>
    </source>
</evidence>
<keyword evidence="5 12" id="KW-0812">Transmembrane</keyword>
<comment type="similarity">
    <text evidence="12 13">Belongs to the TonB-dependent receptor family.</text>
</comment>
<dbReference type="Gene3D" id="2.40.170.20">
    <property type="entry name" value="TonB-dependent receptor, beta-barrel domain"/>
    <property type="match status" value="1"/>
</dbReference>
<dbReference type="Proteomes" id="UP000596329">
    <property type="component" value="Chromosome"/>
</dbReference>
<dbReference type="AlphaFoldDB" id="A0A7U2NHX1"/>
<dbReference type="Pfam" id="PF07715">
    <property type="entry name" value="Plug"/>
    <property type="match status" value="1"/>
</dbReference>
<keyword evidence="9 13" id="KW-0798">TonB box</keyword>
<dbReference type="Gene3D" id="2.170.130.10">
    <property type="entry name" value="TonB-dependent receptor, plug domain"/>
    <property type="match status" value="1"/>
</dbReference>
<accession>A0A7U2NHX1</accession>
<gene>
    <name evidence="17" type="ORF">H0H26_06680</name>
</gene>
<feature type="signal peptide" evidence="14">
    <location>
        <begin position="1"/>
        <end position="17"/>
    </location>
</feature>
<evidence type="ECO:0000256" key="9">
    <source>
        <dbReference type="ARBA" id="ARBA00023077"/>
    </source>
</evidence>
<protein>
    <submittedName>
        <fullName evidence="17">TonB-dependent receptor</fullName>
    </submittedName>
</protein>
<evidence type="ECO:0000259" key="15">
    <source>
        <dbReference type="Pfam" id="PF00593"/>
    </source>
</evidence>
<dbReference type="EMBL" id="CP059075">
    <property type="protein sequence ID" value="QRE05265.1"/>
    <property type="molecule type" value="Genomic_DNA"/>
</dbReference>
<dbReference type="PANTHER" id="PTHR32552:SF68">
    <property type="entry name" value="FERRICHROME OUTER MEMBRANE TRANSPORTER_PHAGE RECEPTOR"/>
    <property type="match status" value="1"/>
</dbReference>
<dbReference type="RefSeq" id="WP_063742945.1">
    <property type="nucleotide sequence ID" value="NZ_BJSX01000005.1"/>
</dbReference>
<dbReference type="SUPFAM" id="SSF56935">
    <property type="entry name" value="Porins"/>
    <property type="match status" value="1"/>
</dbReference>
<sequence length="720" mass="81336">MKHIFLFLILIGQFSFAQNKTAKDSTKNNQQLEEVIVTANRGATKRCEIPVSVSKITPKTISETKPTSVHEVINKTSGVLMVNLGNEQHAMAIRQPISYSSYFLYLEDGLPIRPLGVFNHNALLEINQFSLNSIEVVKGPVSSIYGPEAIGGTINFITQNPTLEPTFKIGLQADQFGYKRMQVAGGATVGKFGFYLSGLTSDQKNSWLAASDYDKNNINLRLDYAISSKTKLIGTFMQGKYYSQMSGSVSEEIFKSRNYSSTTNFSYRRSDALRTSLRLNHNWNDNSESFITIFHRDNKLGQNPAYGIRWNPTASGTNNPNFAKGEINSNNFKSYGILGQHSQKFNFLHSNLIIGGLFDRSPNDYYSNQINLKANLNTGGQTVNNYQIIGETGLKLANYNAIIKNTAGYIQYSFNVIDKLKFTLGTRYDQMNLSYTNNVGTIASGNKNYSQLTSKIGANFNLTKNIGFYTNYAQGFAPPALSSIFRKKPNTGIATIPAEFYYNLEPAKFNNYEIGGFLNLFQNKLTVDYAIYYLQGKNELLSIRQIDGSTDYQSAGETSHKGIEFGVNYCPTQQWHFRVGGTTAEHKFIDFKVSDRPTDPVQRLDGFEMPQAPKWVSNSEVSYYPKWLPNLRTSIEWQYVSSYYQDQINSLKYEGYNFFNARIGYTYKGLEFYTNIMNLTDKLYAYNVSKGNNTTDKATYTVSAPRAFMFGIEYKFNLKK</sequence>
<evidence type="ECO:0000256" key="5">
    <source>
        <dbReference type="ARBA" id="ARBA00022692"/>
    </source>
</evidence>
<name>A0A7U2NHX1_FLAPS</name>
<evidence type="ECO:0000256" key="11">
    <source>
        <dbReference type="ARBA" id="ARBA00023237"/>
    </source>
</evidence>
<dbReference type="Pfam" id="PF00593">
    <property type="entry name" value="TonB_dep_Rec_b-barrel"/>
    <property type="match status" value="1"/>
</dbReference>
<dbReference type="PROSITE" id="PS52016">
    <property type="entry name" value="TONB_DEPENDENT_REC_3"/>
    <property type="match status" value="1"/>
</dbReference>
<dbReference type="InterPro" id="IPR039426">
    <property type="entry name" value="TonB-dep_rcpt-like"/>
</dbReference>